<dbReference type="Proteomes" id="UP000271162">
    <property type="component" value="Unassembled WGS sequence"/>
</dbReference>
<feature type="binding site" evidence="7">
    <location>
        <position position="130"/>
    </location>
    <ligand>
        <name>Fe cation</name>
        <dbReference type="ChEBI" id="CHEBI:24875"/>
        <label>2</label>
    </ligand>
</feature>
<comment type="cofactor">
    <cofactor evidence="7">
        <name>Fe cation</name>
        <dbReference type="ChEBI" id="CHEBI:24875"/>
    </cofactor>
    <text evidence="7">Binds 2 iron ions per subunit.</text>
</comment>
<dbReference type="EMBL" id="UYSL01019919">
    <property type="protein sequence ID" value="VDL71311.1"/>
    <property type="molecule type" value="Genomic_DNA"/>
</dbReference>
<dbReference type="OMA" id="KNKMIVT"/>
<evidence type="ECO:0000256" key="8">
    <source>
        <dbReference type="PIRSR" id="PIRSR000898-2"/>
    </source>
</evidence>
<evidence type="ECO:0000256" key="3">
    <source>
        <dbReference type="ARBA" id="ARBA00015822"/>
    </source>
</evidence>
<feature type="binding site" evidence="7">
    <location>
        <position position="271"/>
    </location>
    <ligand>
        <name>Fe cation</name>
        <dbReference type="ChEBI" id="CHEBI:24875"/>
        <label>1</label>
    </ligand>
</feature>
<keyword evidence="6 7" id="KW-0408">Iron</keyword>
<evidence type="ECO:0000256" key="1">
    <source>
        <dbReference type="ARBA" id="ARBA00000032"/>
    </source>
</evidence>
<keyword evidence="7" id="KW-0479">Metal-binding</keyword>
<evidence type="ECO:0000256" key="6">
    <source>
        <dbReference type="PIRNR" id="PIRNR000898"/>
    </source>
</evidence>
<evidence type="ECO:0000256" key="9">
    <source>
        <dbReference type="PIRSR" id="PIRSR000898-3"/>
    </source>
</evidence>
<evidence type="ECO:0000313" key="12">
    <source>
        <dbReference type="Proteomes" id="UP000271162"/>
    </source>
</evidence>
<dbReference type="WBParaSite" id="NBR_0000772101-mRNA-1">
    <property type="protein sequence ID" value="NBR_0000772101-mRNA-1"/>
    <property type="gene ID" value="NBR_0000772101"/>
</dbReference>
<proteinExistence type="predicted"/>
<feature type="binding site" evidence="7">
    <location>
        <position position="92"/>
    </location>
    <ligand>
        <name>Fe cation</name>
        <dbReference type="ChEBI" id="CHEBI:24875"/>
        <label>2</label>
    </ligand>
</feature>
<dbReference type="FunFam" id="3.60.21.10:FF:000062">
    <property type="entry name" value="Tartrate-resistant acid phosphatase type 5"/>
    <property type="match status" value="1"/>
</dbReference>
<evidence type="ECO:0000313" key="13">
    <source>
        <dbReference type="WBParaSite" id="NBR_0000772101-mRNA-1"/>
    </source>
</evidence>
<dbReference type="CDD" id="cd07378">
    <property type="entry name" value="MPP_ACP5"/>
    <property type="match status" value="1"/>
</dbReference>
<dbReference type="EC" id="3.1.3.2" evidence="2 6"/>
<dbReference type="SUPFAM" id="SSF56300">
    <property type="entry name" value="Metallo-dependent phosphatases"/>
    <property type="match status" value="1"/>
</dbReference>
<gene>
    <name evidence="11" type="ORF">NBR_LOCUS7722</name>
</gene>
<dbReference type="PANTHER" id="PTHR10161:SF14">
    <property type="entry name" value="TARTRATE-RESISTANT ACID PHOSPHATASE TYPE 5"/>
    <property type="match status" value="1"/>
</dbReference>
<keyword evidence="5 6" id="KW-0378">Hydrolase</keyword>
<reference evidence="11 12" key="2">
    <citation type="submission" date="2018-11" db="EMBL/GenBank/DDBJ databases">
        <authorList>
            <consortium name="Pathogen Informatics"/>
        </authorList>
    </citation>
    <scope>NUCLEOTIDE SEQUENCE [LARGE SCALE GENOMIC DNA]</scope>
</reference>
<dbReference type="GO" id="GO:0003993">
    <property type="term" value="F:acid phosphatase activity"/>
    <property type="evidence" value="ECO:0007669"/>
    <property type="project" value="UniProtKB-UniRule"/>
</dbReference>
<dbReference type="PANTHER" id="PTHR10161">
    <property type="entry name" value="TARTRATE-RESISTANT ACID PHOSPHATASE TYPE 5"/>
    <property type="match status" value="1"/>
</dbReference>
<keyword evidence="12" id="KW-1185">Reference proteome</keyword>
<reference evidence="13" key="1">
    <citation type="submission" date="2017-02" db="UniProtKB">
        <authorList>
            <consortium name="WormBaseParasite"/>
        </authorList>
    </citation>
    <scope>IDENTIFICATION</scope>
</reference>
<sequence length="368" mass="41540">MRRKYMALLGLAIFGMVAIGTFTSNIVELDEEPQLQLVTEETPTDSLSILLVGDTGGLPIYPFVTYAQKVVVKAMTTIAAEKKVRYVINVGDNIYFTGVSDEYDSRFKSSFEDVYNTDALDIPWYMIAGNHDHFGNVTAQVVYSKHSKKWHFPDLYYKVTFHLKNATVDVLMLDTIVLCGNTADIENGGFFDMLWNKSHDPEGPTDVAKAEKQWTWIEENLNSSRADYLFVVGHYPIHSVSSHGPTQCLVDRLEPLLKAFDVSAYFSGHDHTLQHIKLPGRDNHTIHYIVSGAASRSDRSKKHINTVAKENLVFHYPTSWNPFSQLGFSNGGFALLDINPYNAQITFFNGKGNEKHRARIARRTSKSF</sequence>
<dbReference type="Gene3D" id="3.60.21.10">
    <property type="match status" value="1"/>
</dbReference>
<evidence type="ECO:0000256" key="7">
    <source>
        <dbReference type="PIRSR" id="PIRSR000898-1"/>
    </source>
</evidence>
<feature type="binding site" evidence="7">
    <location>
        <position position="269"/>
    </location>
    <ligand>
        <name>Fe cation</name>
        <dbReference type="ChEBI" id="CHEBI:24875"/>
        <label>2</label>
    </ligand>
</feature>
<evidence type="ECO:0000256" key="4">
    <source>
        <dbReference type="ARBA" id="ARBA00022729"/>
    </source>
</evidence>
<evidence type="ECO:0000256" key="5">
    <source>
        <dbReference type="ARBA" id="ARBA00022801"/>
    </source>
</evidence>
<dbReference type="InterPro" id="IPR004843">
    <property type="entry name" value="Calcineurin-like_PHP"/>
</dbReference>
<dbReference type="InterPro" id="IPR029052">
    <property type="entry name" value="Metallo-depent_PP-like"/>
</dbReference>
<evidence type="ECO:0000259" key="10">
    <source>
        <dbReference type="Pfam" id="PF00149"/>
    </source>
</evidence>
<feature type="binding site" evidence="7">
    <location>
        <position position="92"/>
    </location>
    <ligand>
        <name>Fe cation</name>
        <dbReference type="ChEBI" id="CHEBI:24875"/>
        <label>1</label>
    </ligand>
</feature>
<evidence type="ECO:0000313" key="11">
    <source>
        <dbReference type="EMBL" id="VDL71311.1"/>
    </source>
</evidence>
<dbReference type="Pfam" id="PF00149">
    <property type="entry name" value="Metallophos"/>
    <property type="match status" value="1"/>
</dbReference>
<feature type="binding site" evidence="7">
    <location>
        <position position="54"/>
    </location>
    <ligand>
        <name>Fe cation</name>
        <dbReference type="ChEBI" id="CHEBI:24875"/>
        <label>1</label>
    </ligand>
</feature>
<keyword evidence="4" id="KW-0732">Signal</keyword>
<feature type="binding site" evidence="7">
    <location>
        <position position="95"/>
    </location>
    <ligand>
        <name>Fe cation</name>
        <dbReference type="ChEBI" id="CHEBI:24875"/>
        <label>1</label>
    </ligand>
</feature>
<dbReference type="AlphaFoldDB" id="A0A0N4XXK0"/>
<dbReference type="GO" id="GO:0046872">
    <property type="term" value="F:metal ion binding"/>
    <property type="evidence" value="ECO:0007669"/>
    <property type="project" value="UniProtKB-KW"/>
</dbReference>
<feature type="domain" description="Calcineurin-like phosphoesterase" evidence="10">
    <location>
        <begin position="48"/>
        <end position="272"/>
    </location>
</feature>
<dbReference type="STRING" id="27835.A0A0N4XXK0"/>
<keyword evidence="8" id="KW-1015">Disulfide bond</keyword>
<comment type="catalytic activity">
    <reaction evidence="1 6">
        <text>a phosphate monoester + H2O = an alcohol + phosphate</text>
        <dbReference type="Rhea" id="RHEA:15017"/>
        <dbReference type="ChEBI" id="CHEBI:15377"/>
        <dbReference type="ChEBI" id="CHEBI:30879"/>
        <dbReference type="ChEBI" id="CHEBI:43474"/>
        <dbReference type="ChEBI" id="CHEBI:67140"/>
        <dbReference type="EC" id="3.1.3.2"/>
    </reaction>
</comment>
<feature type="binding site" evidence="7">
    <location>
        <position position="234"/>
    </location>
    <ligand>
        <name>Fe cation</name>
        <dbReference type="ChEBI" id="CHEBI:24875"/>
        <label>2</label>
    </ligand>
</feature>
<dbReference type="InterPro" id="IPR024927">
    <property type="entry name" value="Acid_PPase"/>
</dbReference>
<dbReference type="InterPro" id="IPR051558">
    <property type="entry name" value="Metallophosphoesterase_PAP"/>
</dbReference>
<evidence type="ECO:0000256" key="2">
    <source>
        <dbReference type="ARBA" id="ARBA00012646"/>
    </source>
</evidence>
<name>A0A0N4XXK0_NIPBR</name>
<feature type="glycosylation site" description="N-linked (GlcNAc...) asparagine" evidence="9">
    <location>
        <position position="136"/>
    </location>
</feature>
<feature type="disulfide bond" evidence="8">
    <location>
        <begin position="179"/>
        <end position="248"/>
    </location>
</feature>
<dbReference type="PIRSF" id="PIRSF000898">
    <property type="entry name" value="Acid_Ptase_5"/>
    <property type="match status" value="1"/>
</dbReference>
<accession>A0A0N4XXK0</accession>
<organism evidence="13">
    <name type="scientific">Nippostrongylus brasiliensis</name>
    <name type="common">Rat hookworm</name>
    <dbReference type="NCBI Taxonomy" id="27835"/>
    <lineage>
        <taxon>Eukaryota</taxon>
        <taxon>Metazoa</taxon>
        <taxon>Ecdysozoa</taxon>
        <taxon>Nematoda</taxon>
        <taxon>Chromadorea</taxon>
        <taxon>Rhabditida</taxon>
        <taxon>Rhabditina</taxon>
        <taxon>Rhabditomorpha</taxon>
        <taxon>Strongyloidea</taxon>
        <taxon>Heligmosomidae</taxon>
        <taxon>Nippostrongylus</taxon>
    </lineage>
</organism>
<protein>
    <recommendedName>
        <fullName evidence="3 6">Tartrate-resistant acid phosphatase type 5</fullName>
        <ecNumber evidence="2 6">3.1.3.2</ecNumber>
    </recommendedName>
</protein>